<dbReference type="InterPro" id="IPR012334">
    <property type="entry name" value="Pectin_lyas_fold"/>
</dbReference>
<keyword evidence="2" id="KW-0456">Lyase</keyword>
<dbReference type="AlphaFoldDB" id="A0A1G9FFK0"/>
<keyword evidence="3" id="KW-1185">Reference proteome</keyword>
<dbReference type="Gene3D" id="2.160.20.10">
    <property type="entry name" value="Single-stranded right-handed beta-helix, Pectin lyase-like"/>
    <property type="match status" value="1"/>
</dbReference>
<sequence>MTETNTGPADAGRTFSRRAFGLGAAGGAGTLALFGANPAHAEEAANTDPAEYSVDVKAYGAVGDGVTDDSDAVRAAVAAALTGRRSGVVGKEVFFPPGDYRITKADTLMWSPTTGSADQVFGLRYRGCGPRVTNIRFDTAFTANADPTKNNLITAAVRLRYTYFEGMSFSSTNPANNFAYYWSVDSLAGTPAHPEYGYGQNQYFVYRDIEWKGTWNRVIGVDGDAEANNNSEHHFVLCSTDTASKYTDAFLTCGVTDPAGRKQQDQFLNYYVQSCNFALAGGDFFKFNRGGSINVYGGSWSMVGTAAARYFVLPYSADGDTTAARLNVNGVRFEPKKSADQRVIDCGWNRGTVTFTSCSDIAAIQEASAFYNTHRYSGEGGRIPIVRYQDCVLGGYHLVDAAGTSLQNGKMIYEGSRFHHSNTAVGTAGSTAFLRYASAPARYAFRDGWNTADAAG</sequence>
<dbReference type="GO" id="GO:0016829">
    <property type="term" value="F:lyase activity"/>
    <property type="evidence" value="ECO:0007669"/>
    <property type="project" value="UniProtKB-KW"/>
</dbReference>
<dbReference type="RefSeq" id="WP_176953244.1">
    <property type="nucleotide sequence ID" value="NZ_FNGF01000002.1"/>
</dbReference>
<organism evidence="2 3">
    <name type="scientific">Glycomyces sambucus</name>
    <dbReference type="NCBI Taxonomy" id="380244"/>
    <lineage>
        <taxon>Bacteria</taxon>
        <taxon>Bacillati</taxon>
        <taxon>Actinomycetota</taxon>
        <taxon>Actinomycetes</taxon>
        <taxon>Glycomycetales</taxon>
        <taxon>Glycomycetaceae</taxon>
        <taxon>Glycomyces</taxon>
    </lineage>
</organism>
<dbReference type="InterPro" id="IPR024535">
    <property type="entry name" value="RHGA/B-epi-like_pectate_lyase"/>
</dbReference>
<dbReference type="Pfam" id="PF12708">
    <property type="entry name" value="Pect-lyase_RHGA_epim"/>
    <property type="match status" value="1"/>
</dbReference>
<name>A0A1G9FFK0_9ACTN</name>
<dbReference type="EMBL" id="FNGF01000002">
    <property type="protein sequence ID" value="SDK86943.1"/>
    <property type="molecule type" value="Genomic_DNA"/>
</dbReference>
<feature type="domain" description="Rhamnogalacturonase A/B/Epimerase-like pectate lyase" evidence="1">
    <location>
        <begin position="54"/>
        <end position="104"/>
    </location>
</feature>
<protein>
    <submittedName>
        <fullName evidence="2">Pectate lyase superfamily protein</fullName>
    </submittedName>
</protein>
<dbReference type="InterPro" id="IPR006311">
    <property type="entry name" value="TAT_signal"/>
</dbReference>
<dbReference type="InterPro" id="IPR011050">
    <property type="entry name" value="Pectin_lyase_fold/virulence"/>
</dbReference>
<evidence type="ECO:0000313" key="2">
    <source>
        <dbReference type="EMBL" id="SDK86943.1"/>
    </source>
</evidence>
<gene>
    <name evidence="2" type="ORF">SAMN05216298_1747</name>
</gene>
<dbReference type="SUPFAM" id="SSF51126">
    <property type="entry name" value="Pectin lyase-like"/>
    <property type="match status" value="1"/>
</dbReference>
<dbReference type="PROSITE" id="PS51318">
    <property type="entry name" value="TAT"/>
    <property type="match status" value="1"/>
</dbReference>
<evidence type="ECO:0000313" key="3">
    <source>
        <dbReference type="Proteomes" id="UP000198662"/>
    </source>
</evidence>
<accession>A0A1G9FFK0</accession>
<dbReference type="Proteomes" id="UP000198662">
    <property type="component" value="Unassembled WGS sequence"/>
</dbReference>
<evidence type="ECO:0000259" key="1">
    <source>
        <dbReference type="Pfam" id="PF12708"/>
    </source>
</evidence>
<proteinExistence type="predicted"/>
<reference evidence="3" key="1">
    <citation type="submission" date="2016-10" db="EMBL/GenBank/DDBJ databases">
        <authorList>
            <person name="Varghese N."/>
            <person name="Submissions S."/>
        </authorList>
    </citation>
    <scope>NUCLEOTIDE SEQUENCE [LARGE SCALE GENOMIC DNA]</scope>
    <source>
        <strain evidence="3">CGMCC 4.3147</strain>
    </source>
</reference>
<dbReference type="STRING" id="380244.SAMN05216298_1747"/>